<dbReference type="Pfam" id="PF02429">
    <property type="entry name" value="PCP"/>
    <property type="match status" value="2"/>
</dbReference>
<gene>
    <name evidence="1" type="ORF">ACFFVK_18020</name>
</gene>
<dbReference type="RefSeq" id="WP_379681082.1">
    <property type="nucleotide sequence ID" value="NZ_JBHMFE010000029.1"/>
</dbReference>
<sequence length="226" mass="23330">FMKEVPWNSNLYNLNPGSADAVAWTKAIGKMIDMGAAMDSKLLKAGADVHHAAIQGLPANGVCSESQLTAINAAIGRLVASVPESMTMDVYNSVGALVDPKVPAYLMSTVKEADAKAAYGALIDFTNVVKAHPITPSAPVSTVSGGSIDAAAGKLSAAAYPFIKDVDWTSNLFSKPIPGKSPQEVMKAVDKMIVMGAAMDGAALKEAAKAHVKAIEGMDAKGVLSE</sequence>
<accession>A0ABV5HEZ8</accession>
<evidence type="ECO:0000313" key="2">
    <source>
        <dbReference type="Proteomes" id="UP001589562"/>
    </source>
</evidence>
<keyword evidence="2" id="KW-1185">Reference proteome</keyword>
<organism evidence="1 2">
    <name type="scientific">Flavobacterium gyeonganense</name>
    <dbReference type="NCBI Taxonomy" id="1310418"/>
    <lineage>
        <taxon>Bacteria</taxon>
        <taxon>Pseudomonadati</taxon>
        <taxon>Bacteroidota</taxon>
        <taxon>Flavobacteriia</taxon>
        <taxon>Flavobacteriales</taxon>
        <taxon>Flavobacteriaceae</taxon>
        <taxon>Flavobacterium</taxon>
    </lineage>
</organism>
<evidence type="ECO:0000313" key="1">
    <source>
        <dbReference type="EMBL" id="MFB9110483.1"/>
    </source>
</evidence>
<dbReference type="InterPro" id="IPR036550">
    <property type="entry name" value="Peridinin-chlorophyll-bd_sf"/>
</dbReference>
<name>A0ABV5HEZ8_9FLAO</name>
<proteinExistence type="predicted"/>
<dbReference type="InterPro" id="IPR003376">
    <property type="entry name" value="Peridinin-chlorophyll-bd_prot"/>
</dbReference>
<comment type="caution">
    <text evidence="1">The sequence shown here is derived from an EMBL/GenBank/DDBJ whole genome shotgun (WGS) entry which is preliminary data.</text>
</comment>
<evidence type="ECO:0008006" key="3">
    <source>
        <dbReference type="Google" id="ProtNLM"/>
    </source>
</evidence>
<reference evidence="1 2" key="1">
    <citation type="submission" date="2024-09" db="EMBL/GenBank/DDBJ databases">
        <authorList>
            <person name="Sun Q."/>
            <person name="Mori K."/>
        </authorList>
    </citation>
    <scope>NUCLEOTIDE SEQUENCE [LARGE SCALE GENOMIC DNA]</scope>
    <source>
        <strain evidence="1 2">CECT 8365</strain>
    </source>
</reference>
<feature type="non-terminal residue" evidence="1">
    <location>
        <position position="1"/>
    </location>
</feature>
<dbReference type="EMBL" id="JBHMFE010000029">
    <property type="protein sequence ID" value="MFB9110483.1"/>
    <property type="molecule type" value="Genomic_DNA"/>
</dbReference>
<protein>
    <recommendedName>
        <fullName evidence="3">Extracellular solute-binding protein</fullName>
    </recommendedName>
</protein>
<feature type="non-terminal residue" evidence="1">
    <location>
        <position position="226"/>
    </location>
</feature>
<dbReference type="Proteomes" id="UP001589562">
    <property type="component" value="Unassembled WGS sequence"/>
</dbReference>
<dbReference type="Gene3D" id="1.40.10.10">
    <property type="entry name" value="Peridinin-chlorophyll A binding"/>
    <property type="match status" value="2"/>
</dbReference>
<dbReference type="SUPFAM" id="SSF48608">
    <property type="entry name" value="Peridinin-chlorophyll protein"/>
    <property type="match status" value="2"/>
</dbReference>